<dbReference type="GO" id="GO:0005524">
    <property type="term" value="F:ATP binding"/>
    <property type="evidence" value="ECO:0007669"/>
    <property type="project" value="UniProtKB-KW"/>
</dbReference>
<sequence length="643" mass="71750">MFKTIPELLNFACEEFGDSDYLFKKTDDGWKGTTYKEAREQARALAAALLSHDLVGNLSLVSEGRPEWVISELGILLSGGTTVPLSIKLLAEELPFRINHSQSKAVAFSKVTIDKVLQVYSSFEEKPKLIYLDSDQESIQRIEAETGLRFGSGLFTLEDLIAQGSEALKIQEVQSQVAAIESDISPDHNATICYTSGTTGNPKGAMLTHQNFCANVTQSTDLFFIPYGLKTLVILPVDHSFAHTIALYAALLRKFSLYFVDARGGAMSILRNIPINLQEVKPDFLLTVPALTQNFMNRMLTAIRKKGGFIEKLFHRGLKSRIIMNGDAWNKPGIVTRFFHFWPFALTNLLIFPKLREVFGGNLRFCISGGAYLDVTQQQFFKAIGVPVYQGYGLTEASPVISTNRDGLHKIGSSGNILPGIECKIVDDSGTELPLGSKGQIIIRGINVMKGYYRNPDATSQTVKDGWLYTGDLGSMDHDGFLYVSGREKALLISPDGEKYSPEEIEEAIVNVAPVISQCMLYCDHKKYTTALISLDSDTLSYLKDKQKITSPEKLLPVIEGQFHKYLSESAYKGRFPKAWTPKTFQILTEPFSEANKMINSTMKMVRYRIHESHSELLEYMYTSEGDHPQNPKNLEAIKTLAF</sequence>
<dbReference type="Proteomes" id="UP000029692">
    <property type="component" value="Unassembled WGS sequence"/>
</dbReference>
<proteinExistence type="predicted"/>
<comment type="caution">
    <text evidence="4">The sequence shown here is derived from an EMBL/GenBank/DDBJ whole genome shotgun (WGS) entry which is preliminary data.</text>
</comment>
<dbReference type="PANTHER" id="PTHR43272">
    <property type="entry name" value="LONG-CHAIN-FATTY-ACID--COA LIGASE"/>
    <property type="match status" value="1"/>
</dbReference>
<evidence type="ECO:0000313" key="4">
    <source>
        <dbReference type="EMBL" id="KGE71940.1"/>
    </source>
</evidence>
<keyword evidence="2" id="KW-0067">ATP-binding</keyword>
<keyword evidence="5" id="KW-1185">Reference proteome</keyword>
<protein>
    <recommendedName>
        <fullName evidence="3">AMP-dependent synthetase/ligase domain-containing protein</fullName>
    </recommendedName>
</protein>
<gene>
    <name evidence="4" type="ORF">DC28_09080</name>
</gene>
<dbReference type="InterPro" id="IPR042099">
    <property type="entry name" value="ANL_N_sf"/>
</dbReference>
<dbReference type="Gene3D" id="3.40.50.12780">
    <property type="entry name" value="N-terminal domain of ligase-like"/>
    <property type="match status" value="1"/>
</dbReference>
<evidence type="ECO:0000256" key="1">
    <source>
        <dbReference type="ARBA" id="ARBA00022741"/>
    </source>
</evidence>
<evidence type="ECO:0000313" key="5">
    <source>
        <dbReference type="Proteomes" id="UP000029692"/>
    </source>
</evidence>
<feature type="domain" description="AMP-dependent synthetase/ligase" evidence="3">
    <location>
        <begin position="24"/>
        <end position="453"/>
    </location>
</feature>
<dbReference type="STRING" id="1480694.DC28_09080"/>
<dbReference type="PROSITE" id="PS00455">
    <property type="entry name" value="AMP_BINDING"/>
    <property type="match status" value="1"/>
</dbReference>
<dbReference type="OrthoDB" id="311554at2"/>
<evidence type="ECO:0000259" key="3">
    <source>
        <dbReference type="Pfam" id="PF00501"/>
    </source>
</evidence>
<dbReference type="eggNOG" id="COG1022">
    <property type="taxonomic scope" value="Bacteria"/>
</dbReference>
<dbReference type="Pfam" id="PF00501">
    <property type="entry name" value="AMP-binding"/>
    <property type="match status" value="1"/>
</dbReference>
<name>A0A098QVS3_9SPIO</name>
<dbReference type="InterPro" id="IPR020845">
    <property type="entry name" value="AMP-binding_CS"/>
</dbReference>
<evidence type="ECO:0000256" key="2">
    <source>
        <dbReference type="ARBA" id="ARBA00022840"/>
    </source>
</evidence>
<dbReference type="GO" id="GO:0016020">
    <property type="term" value="C:membrane"/>
    <property type="evidence" value="ECO:0007669"/>
    <property type="project" value="TreeGrafter"/>
</dbReference>
<accession>A0A098QVS3</accession>
<reference evidence="4 5" key="1">
    <citation type="submission" date="2014-05" db="EMBL/GenBank/DDBJ databases">
        <title>De novo Genome Sequence of Spirocheata sp.</title>
        <authorList>
            <person name="Shivani Y."/>
            <person name="Subhash Y."/>
            <person name="Tushar L."/>
            <person name="Sasikala C."/>
            <person name="Ramana C.V."/>
        </authorList>
    </citation>
    <scope>NUCLEOTIDE SEQUENCE [LARGE SCALE GENOMIC DNA]</scope>
    <source>
        <strain evidence="4 5">JC230</strain>
    </source>
</reference>
<dbReference type="EMBL" id="JNUP01000064">
    <property type="protein sequence ID" value="KGE71940.1"/>
    <property type="molecule type" value="Genomic_DNA"/>
</dbReference>
<dbReference type="PANTHER" id="PTHR43272:SF33">
    <property type="entry name" value="AMP-BINDING DOMAIN-CONTAINING PROTEIN-RELATED"/>
    <property type="match status" value="1"/>
</dbReference>
<keyword evidence="1" id="KW-0547">Nucleotide-binding</keyword>
<organism evidence="4 5">
    <name type="scientific">Spirochaeta lutea</name>
    <dbReference type="NCBI Taxonomy" id="1480694"/>
    <lineage>
        <taxon>Bacteria</taxon>
        <taxon>Pseudomonadati</taxon>
        <taxon>Spirochaetota</taxon>
        <taxon>Spirochaetia</taxon>
        <taxon>Spirochaetales</taxon>
        <taxon>Spirochaetaceae</taxon>
        <taxon>Spirochaeta</taxon>
    </lineage>
</organism>
<dbReference type="InterPro" id="IPR000873">
    <property type="entry name" value="AMP-dep_synth/lig_dom"/>
</dbReference>
<dbReference type="SUPFAM" id="SSF56801">
    <property type="entry name" value="Acetyl-CoA synthetase-like"/>
    <property type="match status" value="1"/>
</dbReference>
<dbReference type="AlphaFoldDB" id="A0A098QVS3"/>
<dbReference type="RefSeq" id="WP_037547820.1">
    <property type="nucleotide sequence ID" value="NZ_JNUP01000064.1"/>
</dbReference>
<dbReference type="GO" id="GO:0004467">
    <property type="term" value="F:long-chain fatty acid-CoA ligase activity"/>
    <property type="evidence" value="ECO:0007669"/>
    <property type="project" value="TreeGrafter"/>
</dbReference>